<dbReference type="OrthoDB" id="18440at2759"/>
<evidence type="ECO:0000259" key="2">
    <source>
        <dbReference type="PROSITE" id="PS00028"/>
    </source>
</evidence>
<dbReference type="Proteomes" id="UP000053257">
    <property type="component" value="Unassembled WGS sequence"/>
</dbReference>
<evidence type="ECO:0000313" key="3">
    <source>
        <dbReference type="EMBL" id="KIP02330.1"/>
    </source>
</evidence>
<feature type="compositionally biased region" description="Basic and acidic residues" evidence="1">
    <location>
        <begin position="289"/>
        <end position="309"/>
    </location>
</feature>
<evidence type="ECO:0000256" key="1">
    <source>
        <dbReference type="SAM" id="MobiDB-lite"/>
    </source>
</evidence>
<feature type="domain" description="C2H2-type" evidence="2">
    <location>
        <begin position="101"/>
        <end position="124"/>
    </location>
</feature>
<accession>A0A0C3S3C7</accession>
<evidence type="ECO:0000313" key="4">
    <source>
        <dbReference type="Proteomes" id="UP000053257"/>
    </source>
</evidence>
<proteinExistence type="predicted"/>
<organism evidence="3 4">
    <name type="scientific">Phlebiopsis gigantea (strain 11061_1 CR5-6)</name>
    <name type="common">White-rot fungus</name>
    <name type="synonym">Peniophora gigantea</name>
    <dbReference type="NCBI Taxonomy" id="745531"/>
    <lineage>
        <taxon>Eukaryota</taxon>
        <taxon>Fungi</taxon>
        <taxon>Dikarya</taxon>
        <taxon>Basidiomycota</taxon>
        <taxon>Agaricomycotina</taxon>
        <taxon>Agaricomycetes</taxon>
        <taxon>Polyporales</taxon>
        <taxon>Phanerochaetaceae</taxon>
        <taxon>Phlebiopsis</taxon>
    </lineage>
</organism>
<feature type="region of interest" description="Disordered" evidence="1">
    <location>
        <begin position="1"/>
        <end position="23"/>
    </location>
</feature>
<reference evidence="3 4" key="1">
    <citation type="journal article" date="2014" name="PLoS Genet.">
        <title>Analysis of the Phlebiopsis gigantea genome, transcriptome and secretome provides insight into its pioneer colonization strategies of wood.</title>
        <authorList>
            <person name="Hori C."/>
            <person name="Ishida T."/>
            <person name="Igarashi K."/>
            <person name="Samejima M."/>
            <person name="Suzuki H."/>
            <person name="Master E."/>
            <person name="Ferreira P."/>
            <person name="Ruiz-Duenas F.J."/>
            <person name="Held B."/>
            <person name="Canessa P."/>
            <person name="Larrondo L.F."/>
            <person name="Schmoll M."/>
            <person name="Druzhinina I.S."/>
            <person name="Kubicek C.P."/>
            <person name="Gaskell J.A."/>
            <person name="Kersten P."/>
            <person name="St John F."/>
            <person name="Glasner J."/>
            <person name="Sabat G."/>
            <person name="Splinter BonDurant S."/>
            <person name="Syed K."/>
            <person name="Yadav J."/>
            <person name="Mgbeahuruike A.C."/>
            <person name="Kovalchuk A."/>
            <person name="Asiegbu F.O."/>
            <person name="Lackner G."/>
            <person name="Hoffmeister D."/>
            <person name="Rencoret J."/>
            <person name="Gutierrez A."/>
            <person name="Sun H."/>
            <person name="Lindquist E."/>
            <person name="Barry K."/>
            <person name="Riley R."/>
            <person name="Grigoriev I.V."/>
            <person name="Henrissat B."/>
            <person name="Kues U."/>
            <person name="Berka R.M."/>
            <person name="Martinez A.T."/>
            <person name="Covert S.F."/>
            <person name="Blanchette R.A."/>
            <person name="Cullen D."/>
        </authorList>
    </citation>
    <scope>NUCLEOTIDE SEQUENCE [LARGE SCALE GENOMIC DNA]</scope>
    <source>
        <strain evidence="3 4">11061_1 CR5-6</strain>
    </source>
</reference>
<dbReference type="PROSITE" id="PS00028">
    <property type="entry name" value="ZINC_FINGER_C2H2_1"/>
    <property type="match status" value="2"/>
</dbReference>
<dbReference type="AlphaFoldDB" id="A0A0C3S3C7"/>
<feature type="region of interest" description="Disordered" evidence="1">
    <location>
        <begin position="273"/>
        <end position="338"/>
    </location>
</feature>
<feature type="region of interest" description="Disordered" evidence="1">
    <location>
        <begin position="157"/>
        <end position="194"/>
    </location>
</feature>
<dbReference type="PANTHER" id="PTHR21354">
    <property type="entry name" value="ZINC FINGER PROTEIN 511"/>
    <property type="match status" value="1"/>
</dbReference>
<gene>
    <name evidence="3" type="ORF">PHLGIDRAFT_112174</name>
</gene>
<dbReference type="InterPro" id="IPR013087">
    <property type="entry name" value="Znf_C2H2_type"/>
</dbReference>
<keyword evidence="4" id="KW-1185">Reference proteome</keyword>
<dbReference type="EMBL" id="KN840683">
    <property type="protein sequence ID" value="KIP02330.1"/>
    <property type="molecule type" value="Genomic_DNA"/>
</dbReference>
<dbReference type="InterPro" id="IPR039258">
    <property type="entry name" value="ZNF511"/>
</dbReference>
<dbReference type="SMART" id="SM00355">
    <property type="entry name" value="ZnF_C2H2"/>
    <property type="match status" value="2"/>
</dbReference>
<dbReference type="PANTHER" id="PTHR21354:SF0">
    <property type="entry name" value="ZINC FINGER PROTEIN 511"/>
    <property type="match status" value="1"/>
</dbReference>
<dbReference type="HOGENOM" id="CLU_055660_2_0_1"/>
<feature type="compositionally biased region" description="Basic and acidic residues" evidence="1">
    <location>
        <begin position="184"/>
        <end position="194"/>
    </location>
</feature>
<sequence length="338" mass="37224">MTTKRAHSTSPEPSAKLARAPDSQQREVLCTLPPTCNHSPTRLAGALELEKHYATYHAHVCEDRGCGCVFPDARLLELHQTECHDPLAALKRERGEKIFACHLTSCDRLFSAPKARRLHLIQAHGYPKEYFFAVTNKGVGGLLKRWGEGASMIRGEWKPREKAEVGEEEHEDESDATGESAADAEPHDAPPPRATWHERRASLKAFRLADGPLIEEDDEDDAGNPAADAAVDGLAGSMGSLSLVPASVRFGRGAKGGGLLHSRAQHDTMDVDGHVEERRGRRHGRGRGRGKEFVQREQREEGEKEETVRRSGPPMPPRGLGRRAGFLGRGRIHIGSRY</sequence>
<name>A0A0C3S3C7_PHLG1</name>
<feature type="domain" description="C2H2-type" evidence="2">
    <location>
        <begin position="61"/>
        <end position="84"/>
    </location>
</feature>
<protein>
    <recommendedName>
        <fullName evidence="2">C2H2-type domain-containing protein</fullName>
    </recommendedName>
</protein>
<feature type="compositionally biased region" description="Acidic residues" evidence="1">
    <location>
        <begin position="166"/>
        <end position="176"/>
    </location>
</feature>